<comment type="caution">
    <text evidence="1">The sequence shown here is derived from an EMBL/GenBank/DDBJ whole genome shotgun (WGS) entry which is preliminary data.</text>
</comment>
<reference evidence="1 2" key="1">
    <citation type="journal article" date="2022" name="Front. Microbiol.">
        <title>High genomic differentiation and limited gene flow indicate recent cryptic speciation within the genus Laspinema (cyanobacteria).</title>
        <authorList>
            <person name="Stanojkovic A."/>
            <person name="Skoupy S."/>
            <person name="Skaloud P."/>
            <person name="Dvorak P."/>
        </authorList>
    </citation>
    <scope>NUCLEOTIDE SEQUENCE [LARGE SCALE GENOMIC DNA]</scope>
    <source>
        <strain evidence="1 2">D3b</strain>
    </source>
</reference>
<keyword evidence="2" id="KW-1185">Reference proteome</keyword>
<proteinExistence type="predicted"/>
<protein>
    <submittedName>
        <fullName evidence="1">Uncharacterized protein</fullName>
    </submittedName>
</protein>
<name>A0ABT2NEB8_9CYAN</name>
<dbReference type="RefSeq" id="WP_261201543.1">
    <property type="nucleotide sequence ID" value="NZ_JAMXFA010000051.1"/>
</dbReference>
<gene>
    <name evidence="1" type="ORF">NG792_25325</name>
</gene>
<accession>A0ABT2NEB8</accession>
<dbReference type="Proteomes" id="UP001525961">
    <property type="component" value="Unassembled WGS sequence"/>
</dbReference>
<organism evidence="1 2">
    <name type="scientific">Laspinema olomoucense D3b</name>
    <dbReference type="NCBI Taxonomy" id="2953688"/>
    <lineage>
        <taxon>Bacteria</taxon>
        <taxon>Bacillati</taxon>
        <taxon>Cyanobacteriota</taxon>
        <taxon>Cyanophyceae</taxon>
        <taxon>Oscillatoriophycideae</taxon>
        <taxon>Oscillatoriales</taxon>
        <taxon>Laspinemataceae</taxon>
        <taxon>Laspinema</taxon>
        <taxon>Laspinema olomoucense</taxon>
    </lineage>
</organism>
<evidence type="ECO:0000313" key="2">
    <source>
        <dbReference type="Proteomes" id="UP001525961"/>
    </source>
</evidence>
<evidence type="ECO:0000313" key="1">
    <source>
        <dbReference type="EMBL" id="MCT7981053.1"/>
    </source>
</evidence>
<dbReference type="EMBL" id="JAMXFA010000051">
    <property type="protein sequence ID" value="MCT7981053.1"/>
    <property type="molecule type" value="Genomic_DNA"/>
</dbReference>
<sequence length="49" mass="5571">MYYLSGIELNPLIMQEELTQVEALRQAKLSQSHCHPFFGSPLVLIGDPR</sequence>